<dbReference type="PANTHER" id="PTHR46406">
    <property type="entry name" value="NITRIC OXIDE-ASSOCIATED PROTEIN 1"/>
    <property type="match status" value="1"/>
</dbReference>
<reference evidence="1" key="4">
    <citation type="journal article" date="2022" name="PLoS Pathog.">
        <title>Chromosome-level genome of Schistosoma haematobium underpins genome-wide explorations of molecular variation.</title>
        <authorList>
            <person name="Stroehlein A.J."/>
            <person name="Korhonen P.K."/>
            <person name="Lee V.V."/>
            <person name="Ralph S.A."/>
            <person name="Mentink-Kane M."/>
            <person name="You H."/>
            <person name="McManus D.P."/>
            <person name="Tchuente L.T."/>
            <person name="Stothard J.R."/>
            <person name="Kaur P."/>
            <person name="Dudchenko O."/>
            <person name="Aiden E.L."/>
            <person name="Yang B."/>
            <person name="Yang H."/>
            <person name="Emery A.M."/>
            <person name="Webster B.L."/>
            <person name="Brindley P.J."/>
            <person name="Rollinson D."/>
            <person name="Chang B.C.H."/>
            <person name="Gasser R.B."/>
            <person name="Young N.D."/>
        </authorList>
    </citation>
    <scope>NUCLEOTIDE SEQUENCE</scope>
</reference>
<dbReference type="Proteomes" id="UP000471633">
    <property type="component" value="Unassembled WGS sequence"/>
</dbReference>
<comment type="caution">
    <text evidence="1">The sequence shown here is derived from an EMBL/GenBank/DDBJ whole genome shotgun (WGS) entry which is preliminary data.</text>
</comment>
<dbReference type="EMBL" id="AMPZ03000003">
    <property type="protein sequence ID" value="KAH9588028.1"/>
    <property type="molecule type" value="Genomic_DNA"/>
</dbReference>
<evidence type="ECO:0000313" key="2">
    <source>
        <dbReference type="Proteomes" id="UP000471633"/>
    </source>
</evidence>
<accession>A0A922LKV7</accession>
<dbReference type="GeneID" id="24590692"/>
<keyword evidence="2" id="KW-1185">Reference proteome</keyword>
<gene>
    <name evidence="1" type="primary">NOA1_1</name>
    <name evidence="1" type="ORF">MS3_00005554</name>
</gene>
<reference evidence="1" key="1">
    <citation type="journal article" date="2012" name="Nat. Genet.">
        <title>Whole-genome sequence of Schistosoma haematobium.</title>
        <authorList>
            <person name="Young N.D."/>
            <person name="Jex A.R."/>
            <person name="Li B."/>
            <person name="Liu S."/>
            <person name="Yang L."/>
            <person name="Xiong Z."/>
            <person name="Li Y."/>
            <person name="Cantacessi C."/>
            <person name="Hall R.S."/>
            <person name="Xu X."/>
            <person name="Chen F."/>
            <person name="Wu X."/>
            <person name="Zerlotini A."/>
            <person name="Oliveira G."/>
            <person name="Hofmann A."/>
            <person name="Zhang G."/>
            <person name="Fang X."/>
            <person name="Kang Y."/>
            <person name="Campbell B.E."/>
            <person name="Loukas A."/>
            <person name="Ranganathan S."/>
            <person name="Rollinson D."/>
            <person name="Rinaldi G."/>
            <person name="Brindley P.J."/>
            <person name="Yang H."/>
            <person name="Wang J."/>
            <person name="Wang J."/>
            <person name="Gasser R.B."/>
        </authorList>
    </citation>
    <scope>NUCLEOTIDE SEQUENCE</scope>
</reference>
<reference evidence="1" key="3">
    <citation type="submission" date="2021-06" db="EMBL/GenBank/DDBJ databases">
        <title>Chromosome-level genome assembly for S. haematobium.</title>
        <authorList>
            <person name="Stroehlein A.J."/>
        </authorList>
    </citation>
    <scope>NUCLEOTIDE SEQUENCE</scope>
</reference>
<organism evidence="1 2">
    <name type="scientific">Schistosoma haematobium</name>
    <name type="common">Blood fluke</name>
    <dbReference type="NCBI Taxonomy" id="6185"/>
    <lineage>
        <taxon>Eukaryota</taxon>
        <taxon>Metazoa</taxon>
        <taxon>Spiralia</taxon>
        <taxon>Lophotrochozoa</taxon>
        <taxon>Platyhelminthes</taxon>
        <taxon>Trematoda</taxon>
        <taxon>Digenea</taxon>
        <taxon>Strigeidida</taxon>
        <taxon>Schistosomatoidea</taxon>
        <taxon>Schistosomatidae</taxon>
        <taxon>Schistosoma</taxon>
    </lineage>
</organism>
<reference evidence="1" key="2">
    <citation type="journal article" date="2019" name="Gigascience">
        <title>High-quality Schistosoma haematobium genome achieved by single-molecule and long-range sequencing.</title>
        <authorList>
            <person name="Stroehlein A.J."/>
            <person name="Korhonen P.K."/>
            <person name="Chong T.M."/>
            <person name="Lim Y.L."/>
            <person name="Chan K.G."/>
            <person name="Webster B."/>
            <person name="Rollinson D."/>
            <person name="Brindley P.J."/>
            <person name="Gasser R.B."/>
            <person name="Young N.D."/>
        </authorList>
    </citation>
    <scope>NUCLEOTIDE SEQUENCE</scope>
</reference>
<dbReference type="RefSeq" id="XP_051069631.1">
    <property type="nucleotide sequence ID" value="XM_051213640.1"/>
</dbReference>
<sequence>MTNYKSEGTGIFHLPNGVNNKVLIPRTFVMRPGLTLLMGSLGRLDVLKAPSSVYLTTFSHLPIHIVSTKEVDEYKSRFFKFLMPKIKNNSVYTDNNYNNTAGPCGLLPPMQSKNLDPIETLPNLDQSNIDVVLSGAGELFLILMNLNYITRYLYRHLIYIFLINRMRICGDCSNFNS</sequence>
<dbReference type="PANTHER" id="PTHR46406:SF1">
    <property type="entry name" value="NITRIC OXIDE-ASSOCIATED PROTEIN 1"/>
    <property type="match status" value="1"/>
</dbReference>
<name>A0A922LKV7_SCHHA</name>
<dbReference type="AlphaFoldDB" id="A0A922LKV7"/>
<evidence type="ECO:0000313" key="1">
    <source>
        <dbReference type="EMBL" id="KAH9588028.1"/>
    </source>
</evidence>
<dbReference type="InterPro" id="IPR052807">
    <property type="entry name" value="Mito_transl_resp_regulator"/>
</dbReference>
<protein>
    <submittedName>
        <fullName evidence="1">Nitric oxide associated protein 1, variant 4</fullName>
    </submittedName>
</protein>
<dbReference type="CTD" id="24590692"/>
<proteinExistence type="predicted"/>